<dbReference type="GO" id="GO:0016301">
    <property type="term" value="F:kinase activity"/>
    <property type="evidence" value="ECO:0007669"/>
    <property type="project" value="UniProtKB-KW"/>
</dbReference>
<dbReference type="InterPro" id="IPR003661">
    <property type="entry name" value="HisK_dim/P_dom"/>
</dbReference>
<keyword evidence="15" id="KW-1185">Reference proteome</keyword>
<dbReference type="PROSITE" id="PS50109">
    <property type="entry name" value="HIS_KIN"/>
    <property type="match status" value="1"/>
</dbReference>
<dbReference type="EC" id="2.7.13.3" evidence="3"/>
<feature type="transmembrane region" description="Helical" evidence="11">
    <location>
        <begin position="156"/>
        <end position="181"/>
    </location>
</feature>
<dbReference type="CDD" id="cd00075">
    <property type="entry name" value="HATPase"/>
    <property type="match status" value="1"/>
</dbReference>
<keyword evidence="4" id="KW-0597">Phosphoprotein</keyword>
<dbReference type="InterPro" id="IPR003594">
    <property type="entry name" value="HATPase_dom"/>
</dbReference>
<dbReference type="Pfam" id="PF00512">
    <property type="entry name" value="HisKA"/>
    <property type="match status" value="1"/>
</dbReference>
<evidence type="ECO:0000256" key="8">
    <source>
        <dbReference type="ARBA" id="ARBA00022989"/>
    </source>
</evidence>
<keyword evidence="8 11" id="KW-1133">Transmembrane helix</keyword>
<evidence type="ECO:0000256" key="6">
    <source>
        <dbReference type="ARBA" id="ARBA00022692"/>
    </source>
</evidence>
<evidence type="ECO:0000313" key="14">
    <source>
        <dbReference type="EMBL" id="MDT8897865.1"/>
    </source>
</evidence>
<dbReference type="RefSeq" id="WP_315624517.1">
    <property type="nucleotide sequence ID" value="NZ_JAUHMF010000001.1"/>
</dbReference>
<dbReference type="PROSITE" id="PS50885">
    <property type="entry name" value="HAMP"/>
    <property type="match status" value="1"/>
</dbReference>
<evidence type="ECO:0000256" key="10">
    <source>
        <dbReference type="ARBA" id="ARBA00023136"/>
    </source>
</evidence>
<evidence type="ECO:0000256" key="5">
    <source>
        <dbReference type="ARBA" id="ARBA00022679"/>
    </source>
</evidence>
<organism evidence="14 15">
    <name type="scientific">Thermanaerothrix solaris</name>
    <dbReference type="NCBI Taxonomy" id="3058434"/>
    <lineage>
        <taxon>Bacteria</taxon>
        <taxon>Bacillati</taxon>
        <taxon>Chloroflexota</taxon>
        <taxon>Anaerolineae</taxon>
        <taxon>Anaerolineales</taxon>
        <taxon>Anaerolineaceae</taxon>
        <taxon>Thermanaerothrix</taxon>
    </lineage>
</organism>
<dbReference type="InterPro" id="IPR003660">
    <property type="entry name" value="HAMP_dom"/>
</dbReference>
<keyword evidence="9" id="KW-0902">Two-component regulatory system</keyword>
<dbReference type="EMBL" id="JAUHMF010000001">
    <property type="protein sequence ID" value="MDT8897865.1"/>
    <property type="molecule type" value="Genomic_DNA"/>
</dbReference>
<name>A0ABU3NND2_9CHLR</name>
<dbReference type="PRINTS" id="PR00344">
    <property type="entry name" value="BCTRLSENSOR"/>
</dbReference>
<evidence type="ECO:0000313" key="15">
    <source>
        <dbReference type="Proteomes" id="UP001254165"/>
    </source>
</evidence>
<comment type="subcellular location">
    <subcellularLocation>
        <location evidence="2">Membrane</location>
    </subcellularLocation>
</comment>
<comment type="catalytic activity">
    <reaction evidence="1">
        <text>ATP + protein L-histidine = ADP + protein N-phospho-L-histidine.</text>
        <dbReference type="EC" id="2.7.13.3"/>
    </reaction>
</comment>
<dbReference type="Pfam" id="PF00672">
    <property type="entry name" value="HAMP"/>
    <property type="match status" value="1"/>
</dbReference>
<evidence type="ECO:0000256" key="11">
    <source>
        <dbReference type="SAM" id="Phobius"/>
    </source>
</evidence>
<evidence type="ECO:0000259" key="12">
    <source>
        <dbReference type="PROSITE" id="PS50109"/>
    </source>
</evidence>
<proteinExistence type="predicted"/>
<evidence type="ECO:0000259" key="13">
    <source>
        <dbReference type="PROSITE" id="PS50885"/>
    </source>
</evidence>
<evidence type="ECO:0000256" key="9">
    <source>
        <dbReference type="ARBA" id="ARBA00023012"/>
    </source>
</evidence>
<evidence type="ECO:0000256" key="4">
    <source>
        <dbReference type="ARBA" id="ARBA00022553"/>
    </source>
</evidence>
<dbReference type="SMART" id="SM00388">
    <property type="entry name" value="HisKA"/>
    <property type="match status" value="1"/>
</dbReference>
<keyword evidence="5" id="KW-0808">Transferase</keyword>
<dbReference type="Pfam" id="PF02518">
    <property type="entry name" value="HATPase_c"/>
    <property type="match status" value="1"/>
</dbReference>
<gene>
    <name evidence="14" type="ORF">QYE77_06255</name>
</gene>
<keyword evidence="7 14" id="KW-0418">Kinase</keyword>
<dbReference type="InterPro" id="IPR050428">
    <property type="entry name" value="TCS_sensor_his_kinase"/>
</dbReference>
<dbReference type="PANTHER" id="PTHR45436">
    <property type="entry name" value="SENSOR HISTIDINE KINASE YKOH"/>
    <property type="match status" value="1"/>
</dbReference>
<dbReference type="Gene3D" id="1.10.287.130">
    <property type="match status" value="1"/>
</dbReference>
<sequence>MSLRFRLTLLYTSLLGGVLLIIGGLVYVLVGQTLLGEVDARLARAATQLISRLRVNVANQFDQRTVIGFQPLENLFFQVWDAEGQLQISRPSALMRPLDPVGLGYGRPVYRSVSSNEIHLRVLSVPLRSNRGPVGVLQVALSLDLLLVAQRTLATLLVTMFVLAVIIVGVGTWLGTGYILAPLQVVTEAALQITRADDLSRRIPLAAQETDVEFRQLITAFNTTLERLENLFHAQRRFLADVSHELRTPLTVIKGELGLMRLTGTVEPESVQTLEQEVDRLTRLVGDLLLMAQAEAGSLTLDRQPVALDNLLLEVYQQMQHLLKNGRSLDIAEIEPITFVGDKDRLKQVLINLVGNAIKYTPAGSEVRLGLRRVGSDIQISVSDSGPGIPEEDLPHIFERFYRGRSQNGENAPFGYGLGLAIAQRIVQSHGGWIEVQSRLGQGTTFIVHLPAEGLAQDGVEPDSP</sequence>
<comment type="caution">
    <text evidence="14">The sequence shown here is derived from an EMBL/GenBank/DDBJ whole genome shotgun (WGS) entry which is preliminary data.</text>
</comment>
<feature type="transmembrane region" description="Helical" evidence="11">
    <location>
        <begin position="7"/>
        <end position="30"/>
    </location>
</feature>
<reference evidence="14 15" key="1">
    <citation type="submission" date="2023-07" db="EMBL/GenBank/DDBJ databases">
        <title>Novel species of Thermanaerothrix with wide hydrolytic capabilities.</title>
        <authorList>
            <person name="Zayulina K.S."/>
            <person name="Podosokorskaya O.A."/>
            <person name="Elcheninov A.G."/>
        </authorList>
    </citation>
    <scope>NUCLEOTIDE SEQUENCE [LARGE SCALE GENOMIC DNA]</scope>
    <source>
        <strain evidence="14 15">4228-RoL</strain>
    </source>
</reference>
<keyword evidence="6 11" id="KW-0812">Transmembrane</keyword>
<evidence type="ECO:0000256" key="1">
    <source>
        <dbReference type="ARBA" id="ARBA00000085"/>
    </source>
</evidence>
<dbReference type="InterPro" id="IPR036890">
    <property type="entry name" value="HATPase_C_sf"/>
</dbReference>
<feature type="domain" description="HAMP" evidence="13">
    <location>
        <begin position="177"/>
        <end position="233"/>
    </location>
</feature>
<dbReference type="CDD" id="cd06225">
    <property type="entry name" value="HAMP"/>
    <property type="match status" value="1"/>
</dbReference>
<evidence type="ECO:0000256" key="2">
    <source>
        <dbReference type="ARBA" id="ARBA00004370"/>
    </source>
</evidence>
<evidence type="ECO:0000256" key="3">
    <source>
        <dbReference type="ARBA" id="ARBA00012438"/>
    </source>
</evidence>
<dbReference type="InterPro" id="IPR004358">
    <property type="entry name" value="Sig_transdc_His_kin-like_C"/>
</dbReference>
<dbReference type="Gene3D" id="3.30.565.10">
    <property type="entry name" value="Histidine kinase-like ATPase, C-terminal domain"/>
    <property type="match status" value="1"/>
</dbReference>
<dbReference type="SUPFAM" id="SSF55874">
    <property type="entry name" value="ATPase domain of HSP90 chaperone/DNA topoisomerase II/histidine kinase"/>
    <property type="match status" value="1"/>
</dbReference>
<dbReference type="InterPro" id="IPR036097">
    <property type="entry name" value="HisK_dim/P_sf"/>
</dbReference>
<protein>
    <recommendedName>
        <fullName evidence="3">histidine kinase</fullName>
        <ecNumber evidence="3">2.7.13.3</ecNumber>
    </recommendedName>
</protein>
<keyword evidence="10 11" id="KW-0472">Membrane</keyword>
<dbReference type="Gene3D" id="6.10.340.10">
    <property type="match status" value="1"/>
</dbReference>
<evidence type="ECO:0000256" key="7">
    <source>
        <dbReference type="ARBA" id="ARBA00022777"/>
    </source>
</evidence>
<dbReference type="SMART" id="SM00387">
    <property type="entry name" value="HATPase_c"/>
    <property type="match status" value="1"/>
</dbReference>
<dbReference type="SMART" id="SM00304">
    <property type="entry name" value="HAMP"/>
    <property type="match status" value="1"/>
</dbReference>
<dbReference type="SUPFAM" id="SSF47384">
    <property type="entry name" value="Homodimeric domain of signal transducing histidine kinase"/>
    <property type="match status" value="1"/>
</dbReference>
<dbReference type="CDD" id="cd00082">
    <property type="entry name" value="HisKA"/>
    <property type="match status" value="1"/>
</dbReference>
<feature type="domain" description="Histidine kinase" evidence="12">
    <location>
        <begin position="241"/>
        <end position="454"/>
    </location>
</feature>
<dbReference type="Proteomes" id="UP001254165">
    <property type="component" value="Unassembled WGS sequence"/>
</dbReference>
<accession>A0ABU3NND2</accession>
<dbReference type="InterPro" id="IPR005467">
    <property type="entry name" value="His_kinase_dom"/>
</dbReference>
<dbReference type="PANTHER" id="PTHR45436:SF5">
    <property type="entry name" value="SENSOR HISTIDINE KINASE TRCS"/>
    <property type="match status" value="1"/>
</dbReference>